<dbReference type="PANTHER" id="PTHR23184">
    <property type="entry name" value="TETRATRICOPEPTIDE REPEAT PROTEIN 14"/>
    <property type="match status" value="1"/>
</dbReference>
<dbReference type="InterPro" id="IPR012340">
    <property type="entry name" value="NA-bd_OB-fold"/>
</dbReference>
<keyword evidence="2" id="KW-1185">Reference proteome</keyword>
<proteinExistence type="predicted"/>
<sequence length="213" mass="23991">MHRPPPAEGNDLERLLNLPPNTNPSVQAPPPNVPVWPDEQAAAFCAVAPPIETFMDVPDEIRRDQFYAGFCPLRQLPRYNAHGNALDAFQIGDKVRAFILDIHGGGRLILSMNAKMLNRDTYGDLKLGIITDDDMPLYYKKLQNLDGKSYEAYLESTPQFRNPDGLQVLCARMGIPRSSACSLLFCINKIRLPKSEMACELRRTQLLNFSMKQ</sequence>
<name>A0A183PFF2_9TREM</name>
<dbReference type="EMBL" id="UZAL01033141">
    <property type="protein sequence ID" value="VDP62711.1"/>
    <property type="molecule type" value="Genomic_DNA"/>
</dbReference>
<reference evidence="1 2" key="1">
    <citation type="submission" date="2018-11" db="EMBL/GenBank/DDBJ databases">
        <authorList>
            <consortium name="Pathogen Informatics"/>
        </authorList>
    </citation>
    <scope>NUCLEOTIDE SEQUENCE [LARGE SCALE GENOMIC DNA]</scope>
    <source>
        <strain>Denwood</strain>
        <strain evidence="2">Zambia</strain>
    </source>
</reference>
<dbReference type="InterPro" id="IPR039190">
    <property type="entry name" value="TTC14"/>
</dbReference>
<evidence type="ECO:0000313" key="2">
    <source>
        <dbReference type="Proteomes" id="UP000269396"/>
    </source>
</evidence>
<dbReference type="AlphaFoldDB" id="A0A183PFF2"/>
<dbReference type="Proteomes" id="UP000269396">
    <property type="component" value="Unassembled WGS sequence"/>
</dbReference>
<protein>
    <submittedName>
        <fullName evidence="1">Uncharacterized protein</fullName>
    </submittedName>
</protein>
<dbReference type="SUPFAM" id="SSF50249">
    <property type="entry name" value="Nucleic acid-binding proteins"/>
    <property type="match status" value="1"/>
</dbReference>
<accession>A0A183PFF2</accession>
<dbReference type="STRING" id="31246.A0A183PFF2"/>
<dbReference type="PANTHER" id="PTHR23184:SF9">
    <property type="entry name" value="TETRATRICOPEPTIDE REPEAT PROTEIN 14"/>
    <property type="match status" value="1"/>
</dbReference>
<evidence type="ECO:0000313" key="1">
    <source>
        <dbReference type="EMBL" id="VDP62711.1"/>
    </source>
</evidence>
<gene>
    <name evidence="1" type="ORF">SMTD_LOCUS13088</name>
</gene>
<organism evidence="1 2">
    <name type="scientific">Schistosoma mattheei</name>
    <dbReference type="NCBI Taxonomy" id="31246"/>
    <lineage>
        <taxon>Eukaryota</taxon>
        <taxon>Metazoa</taxon>
        <taxon>Spiralia</taxon>
        <taxon>Lophotrochozoa</taxon>
        <taxon>Platyhelminthes</taxon>
        <taxon>Trematoda</taxon>
        <taxon>Digenea</taxon>
        <taxon>Strigeidida</taxon>
        <taxon>Schistosomatoidea</taxon>
        <taxon>Schistosomatidae</taxon>
        <taxon>Schistosoma</taxon>
    </lineage>
</organism>